<dbReference type="InterPro" id="IPR005198">
    <property type="entry name" value="Glyco_hydro_76"/>
</dbReference>
<comment type="similarity">
    <text evidence="3 10">Belongs to the glycosyl hydrolase 76 family.</text>
</comment>
<dbReference type="EMBL" id="HF935386">
    <property type="protein sequence ID" value="CCX07980.1"/>
    <property type="molecule type" value="Genomic_DNA"/>
</dbReference>
<dbReference type="InterPro" id="IPR014480">
    <property type="entry name" value="Mannan-1_6-alpha_mannosidase"/>
</dbReference>
<dbReference type="AlphaFoldDB" id="U4KZP9"/>
<gene>
    <name evidence="14" type="ORF">PCON_07569</name>
</gene>
<feature type="region of interest" description="Disordered" evidence="11">
    <location>
        <begin position="438"/>
        <end position="463"/>
    </location>
</feature>
<feature type="transmembrane region" description="Helical" evidence="12">
    <location>
        <begin position="469"/>
        <end position="491"/>
    </location>
</feature>
<dbReference type="PANTHER" id="PTHR12145">
    <property type="entry name" value="MANNAN ENDO-1,6-ALPHA-MANNOSIDASE DCW1"/>
    <property type="match status" value="1"/>
</dbReference>
<evidence type="ECO:0000313" key="15">
    <source>
        <dbReference type="Proteomes" id="UP000018144"/>
    </source>
</evidence>
<comment type="subcellular location">
    <subcellularLocation>
        <location evidence="2">Endomembrane system</location>
    </subcellularLocation>
</comment>
<evidence type="ECO:0000256" key="3">
    <source>
        <dbReference type="ARBA" id="ARBA00009699"/>
    </source>
</evidence>
<dbReference type="PANTHER" id="PTHR12145:SF36">
    <property type="entry name" value="MANNAN ENDO-1,6-ALPHA-MANNOSIDASE DCW1"/>
    <property type="match status" value="1"/>
</dbReference>
<keyword evidence="5 13" id="KW-0732">Signal</keyword>
<name>U4KZP9_PYROM</name>
<evidence type="ECO:0000256" key="10">
    <source>
        <dbReference type="PIRNR" id="PIRNR016302"/>
    </source>
</evidence>
<dbReference type="GO" id="GO:0016052">
    <property type="term" value="P:carbohydrate catabolic process"/>
    <property type="evidence" value="ECO:0007669"/>
    <property type="project" value="InterPro"/>
</dbReference>
<keyword evidence="12" id="KW-1133">Transmembrane helix</keyword>
<dbReference type="GO" id="GO:0009272">
    <property type="term" value="P:fungal-type cell wall biogenesis"/>
    <property type="evidence" value="ECO:0007669"/>
    <property type="project" value="TreeGrafter"/>
</dbReference>
<evidence type="ECO:0000256" key="1">
    <source>
        <dbReference type="ARBA" id="ARBA00001452"/>
    </source>
</evidence>
<evidence type="ECO:0000256" key="6">
    <source>
        <dbReference type="ARBA" id="ARBA00022801"/>
    </source>
</evidence>
<comment type="catalytic activity">
    <reaction evidence="1 10">
        <text>Random hydrolysis of (1-&gt;6)-alpha-D-mannosidic linkages in unbranched (1-&gt;6)-mannans.</text>
        <dbReference type="EC" id="3.2.1.101"/>
    </reaction>
</comment>
<keyword evidence="7 12" id="KW-0472">Membrane</keyword>
<dbReference type="PIRSF" id="PIRSF016302">
    <property type="entry name" value="Man_a_manosd"/>
    <property type="match status" value="1"/>
</dbReference>
<dbReference type="Pfam" id="PF03663">
    <property type="entry name" value="Glyco_hydro_76"/>
    <property type="match status" value="1"/>
</dbReference>
<dbReference type="InterPro" id="IPR008928">
    <property type="entry name" value="6-hairpin_glycosidase_sf"/>
</dbReference>
<dbReference type="EC" id="3.2.1.101" evidence="4 10"/>
<dbReference type="OrthoDB" id="4187847at2759"/>
<proteinExistence type="inferred from homology"/>
<evidence type="ECO:0000256" key="5">
    <source>
        <dbReference type="ARBA" id="ARBA00022729"/>
    </source>
</evidence>
<dbReference type="Proteomes" id="UP000018144">
    <property type="component" value="Unassembled WGS sequence"/>
</dbReference>
<sequence>MKLLTPLLLLLSLTAAIDLNIDDKASIKAAAARMAAKLRELYPRGQPWFNPGEFGILPSTTGKNIGYYWWEGGAAMGAWIDYWFITKDDQYNAIVTEALLHQVGPDNDYQPPNQTLSLGNDDQAFWGIAVLAAAEKGYPDPPPDKPQWLALAQAVFNRQVVRWDTEFCGGGLRWQVFRSNQGYNYKNSISNGLLFQIGARLARYTGNQTYADLAKRTYDWQKTIGLTNTTNYYVYDGAHVPDCVVTSKVQWSYNAGTLLAGAAAMYDYYSADLLNPPLTAQATLGNQPSMDFWQNETMNLLRGIDMPFFNMNDGLPNIMRESGCESSPRDNFARPPTCNIDQRSFKAYLSRFMGYTHQLCPFTRDYIMARLRPSAIAAAKACTGQPGGDTCGLSWLMGKYDGAPYGVVVGGVGEHMATMELFQTLLIGDAAPLKTMKTGTSKGDPAAGTGSGTVGDLRQTGPTTVGDRAGAGILTVVTAVGIVALSAWLVWP</sequence>
<evidence type="ECO:0000256" key="9">
    <source>
        <dbReference type="ARBA" id="ARBA00023295"/>
    </source>
</evidence>
<dbReference type="eggNOG" id="ENOG502QSWP">
    <property type="taxonomic scope" value="Eukaryota"/>
</dbReference>
<keyword evidence="9 10" id="KW-0326">Glycosidase</keyword>
<reference evidence="14 15" key="1">
    <citation type="journal article" date="2013" name="PLoS Genet.">
        <title>The genome and development-dependent transcriptomes of Pyronema confluens: a window into fungal evolution.</title>
        <authorList>
            <person name="Traeger S."/>
            <person name="Altegoer F."/>
            <person name="Freitag M."/>
            <person name="Gabaldon T."/>
            <person name="Kempken F."/>
            <person name="Kumar A."/>
            <person name="Marcet-Houben M."/>
            <person name="Poggeler S."/>
            <person name="Stajich J.E."/>
            <person name="Nowrousian M."/>
        </authorList>
    </citation>
    <scope>NUCLEOTIDE SEQUENCE [LARGE SCALE GENOMIC DNA]</scope>
    <source>
        <strain evidence="15">CBS 100304</strain>
        <tissue evidence="14">Vegetative mycelium</tissue>
    </source>
</reference>
<keyword evidence="8" id="KW-0325">Glycoprotein</keyword>
<dbReference type="FunFam" id="1.50.10.20:FF:000006">
    <property type="entry name" value="Mannan endo-1,6-alpha-mannosidase"/>
    <property type="match status" value="1"/>
</dbReference>
<evidence type="ECO:0000256" key="12">
    <source>
        <dbReference type="SAM" id="Phobius"/>
    </source>
</evidence>
<keyword evidence="12" id="KW-0812">Transmembrane</keyword>
<feature type="chain" id="PRO_5004650895" description="Mannan endo-1,6-alpha-mannosidase" evidence="13">
    <location>
        <begin position="17"/>
        <end position="492"/>
    </location>
</feature>
<evidence type="ECO:0000256" key="4">
    <source>
        <dbReference type="ARBA" id="ARBA00012350"/>
    </source>
</evidence>
<keyword evidence="6 10" id="KW-0378">Hydrolase</keyword>
<keyword evidence="15" id="KW-1185">Reference proteome</keyword>
<dbReference type="STRING" id="1076935.U4KZP9"/>
<evidence type="ECO:0000313" key="14">
    <source>
        <dbReference type="EMBL" id="CCX07980.1"/>
    </source>
</evidence>
<evidence type="ECO:0000256" key="11">
    <source>
        <dbReference type="SAM" id="MobiDB-lite"/>
    </source>
</evidence>
<organism evidence="14 15">
    <name type="scientific">Pyronema omphalodes (strain CBS 100304)</name>
    <name type="common">Pyronema confluens</name>
    <dbReference type="NCBI Taxonomy" id="1076935"/>
    <lineage>
        <taxon>Eukaryota</taxon>
        <taxon>Fungi</taxon>
        <taxon>Dikarya</taxon>
        <taxon>Ascomycota</taxon>
        <taxon>Pezizomycotina</taxon>
        <taxon>Pezizomycetes</taxon>
        <taxon>Pezizales</taxon>
        <taxon>Pyronemataceae</taxon>
        <taxon>Pyronema</taxon>
    </lineage>
</organism>
<evidence type="ECO:0000256" key="13">
    <source>
        <dbReference type="SAM" id="SignalP"/>
    </source>
</evidence>
<feature type="signal peptide" evidence="13">
    <location>
        <begin position="1"/>
        <end position="16"/>
    </location>
</feature>
<accession>U4KZP9</accession>
<protein>
    <recommendedName>
        <fullName evidence="4 10">Mannan endo-1,6-alpha-mannosidase</fullName>
        <ecNumber evidence="4 10">3.2.1.101</ecNumber>
    </recommendedName>
</protein>
<evidence type="ECO:0000256" key="8">
    <source>
        <dbReference type="ARBA" id="ARBA00023180"/>
    </source>
</evidence>
<evidence type="ECO:0000256" key="7">
    <source>
        <dbReference type="ARBA" id="ARBA00023136"/>
    </source>
</evidence>
<dbReference type="GO" id="GO:0008496">
    <property type="term" value="F:mannan endo-1,6-alpha-mannosidase activity"/>
    <property type="evidence" value="ECO:0007669"/>
    <property type="project" value="UniProtKB-UniRule"/>
</dbReference>
<evidence type="ECO:0000256" key="2">
    <source>
        <dbReference type="ARBA" id="ARBA00004308"/>
    </source>
</evidence>
<dbReference type="SUPFAM" id="SSF48208">
    <property type="entry name" value="Six-hairpin glycosidases"/>
    <property type="match status" value="1"/>
</dbReference>
<dbReference type="Gene3D" id="1.50.10.20">
    <property type="match status" value="1"/>
</dbReference>
<dbReference type="GO" id="GO:0012505">
    <property type="term" value="C:endomembrane system"/>
    <property type="evidence" value="ECO:0007669"/>
    <property type="project" value="UniProtKB-SubCell"/>
</dbReference>